<dbReference type="Proteomes" id="UP000027120">
    <property type="component" value="Unassembled WGS sequence"/>
</dbReference>
<reference evidence="1 2" key="1">
    <citation type="submission" date="2014-04" db="EMBL/GenBank/DDBJ databases">
        <authorList>
            <consortium name="International Citrus Genome Consortium"/>
            <person name="Gmitter F."/>
            <person name="Chen C."/>
            <person name="Farmerie W."/>
            <person name="Harkins T."/>
            <person name="Desany B."/>
            <person name="Mohiuddin M."/>
            <person name="Kodira C."/>
            <person name="Borodovsky M."/>
            <person name="Lomsadze A."/>
            <person name="Burns P."/>
            <person name="Jenkins J."/>
            <person name="Prochnik S."/>
            <person name="Shu S."/>
            <person name="Chapman J."/>
            <person name="Pitluck S."/>
            <person name="Schmutz J."/>
            <person name="Rokhsar D."/>
        </authorList>
    </citation>
    <scope>NUCLEOTIDE SEQUENCE</scope>
</reference>
<sequence length="67" mass="7772">MILLKCQINHKTKANTQTKFQQTPITLYLTQVSKHPIRANAGVLTCPLNFYLLLTQLKYRNRAKRDA</sequence>
<proteinExistence type="predicted"/>
<dbReference type="AlphaFoldDB" id="A0A067EJE6"/>
<organism evidence="1 2">
    <name type="scientific">Citrus sinensis</name>
    <name type="common">Sweet orange</name>
    <name type="synonym">Citrus aurantium var. sinensis</name>
    <dbReference type="NCBI Taxonomy" id="2711"/>
    <lineage>
        <taxon>Eukaryota</taxon>
        <taxon>Viridiplantae</taxon>
        <taxon>Streptophyta</taxon>
        <taxon>Embryophyta</taxon>
        <taxon>Tracheophyta</taxon>
        <taxon>Spermatophyta</taxon>
        <taxon>Magnoliopsida</taxon>
        <taxon>eudicotyledons</taxon>
        <taxon>Gunneridae</taxon>
        <taxon>Pentapetalae</taxon>
        <taxon>rosids</taxon>
        <taxon>malvids</taxon>
        <taxon>Sapindales</taxon>
        <taxon>Rutaceae</taxon>
        <taxon>Aurantioideae</taxon>
        <taxon>Citrus</taxon>
    </lineage>
</organism>
<keyword evidence="2" id="KW-1185">Reference proteome</keyword>
<protein>
    <submittedName>
        <fullName evidence="1">Uncharacterized protein</fullName>
    </submittedName>
</protein>
<evidence type="ECO:0000313" key="1">
    <source>
        <dbReference type="EMBL" id="KDO54025.1"/>
    </source>
</evidence>
<gene>
    <name evidence="1" type="ORF">CISIN_1g035334mg</name>
</gene>
<evidence type="ECO:0000313" key="2">
    <source>
        <dbReference type="Proteomes" id="UP000027120"/>
    </source>
</evidence>
<dbReference type="EMBL" id="KK785002">
    <property type="protein sequence ID" value="KDO54025.1"/>
    <property type="molecule type" value="Genomic_DNA"/>
</dbReference>
<name>A0A067EJE6_CITSI</name>
<accession>A0A067EJE6</accession>